<gene>
    <name evidence="14" type="ORF">BRETT_004103</name>
</gene>
<evidence type="ECO:0000256" key="10">
    <source>
        <dbReference type="RuleBase" id="RU365011"/>
    </source>
</evidence>
<dbReference type="InterPro" id="IPR056824">
    <property type="entry name" value="PGAP1_TMD"/>
</dbReference>
<dbReference type="GO" id="GO:0050185">
    <property type="term" value="F:phosphatidylinositol deacylase activity"/>
    <property type="evidence" value="ECO:0007669"/>
    <property type="project" value="TreeGrafter"/>
</dbReference>
<evidence type="ECO:0000256" key="7">
    <source>
        <dbReference type="ARBA" id="ARBA00022927"/>
    </source>
</evidence>
<evidence type="ECO:0000256" key="2">
    <source>
        <dbReference type="ARBA" id="ARBA00006931"/>
    </source>
</evidence>
<evidence type="ECO:0000256" key="9">
    <source>
        <dbReference type="ARBA" id="ARBA00023136"/>
    </source>
</evidence>
<dbReference type="EMBL" id="CP063133">
    <property type="protein sequence ID" value="QOU18882.1"/>
    <property type="molecule type" value="Genomic_DNA"/>
</dbReference>
<feature type="transmembrane region" description="Helical" evidence="10">
    <location>
        <begin position="21"/>
        <end position="40"/>
    </location>
</feature>
<comment type="function">
    <text evidence="10">Involved in inositol deacylation of GPI-anchored proteins which plays important roles in the quality control and ER-associated degradation of GPI-anchored proteins.</text>
</comment>
<dbReference type="OrthoDB" id="348976at2759"/>
<feature type="domain" description="GPI inositol-deacylase PGAP1-like alpha/beta" evidence="12">
    <location>
        <begin position="104"/>
        <end position="280"/>
    </location>
</feature>
<protein>
    <recommendedName>
        <fullName evidence="10">GPI inositol-deacylase</fullName>
        <ecNumber evidence="10">3.1.-.-</ecNumber>
    </recommendedName>
</protein>
<dbReference type="Pfam" id="PF25140">
    <property type="entry name" value="PGAP1_TMD"/>
    <property type="match status" value="2"/>
</dbReference>
<feature type="domain" description="GPI inositol-deacylase transmembrane" evidence="13">
    <location>
        <begin position="906"/>
        <end position="1104"/>
    </location>
</feature>
<dbReference type="Proteomes" id="UP000663131">
    <property type="component" value="Chromosome 5"/>
</dbReference>
<keyword evidence="7 10" id="KW-0653">Protein transport</keyword>
<name>A0A871R714_DEKBR</name>
<comment type="similarity">
    <text evidence="2 10">Belongs to the GPI inositol-deacylase family.</text>
</comment>
<keyword evidence="6 10" id="KW-0256">Endoplasmic reticulum</keyword>
<keyword evidence="5 10" id="KW-0378">Hydrolase</keyword>
<feature type="transmembrane region" description="Helical" evidence="10">
    <location>
        <begin position="1012"/>
        <end position="1042"/>
    </location>
</feature>
<dbReference type="KEGG" id="bbrx:BRETT_004103"/>
<evidence type="ECO:0000256" key="1">
    <source>
        <dbReference type="ARBA" id="ARBA00004477"/>
    </source>
</evidence>
<keyword evidence="9 10" id="KW-0472">Membrane</keyword>
<keyword evidence="8 10" id="KW-1133">Transmembrane helix</keyword>
<dbReference type="GO" id="GO:0006888">
    <property type="term" value="P:endoplasmic reticulum to Golgi vesicle-mediated transport"/>
    <property type="evidence" value="ECO:0007669"/>
    <property type="project" value="TreeGrafter"/>
</dbReference>
<dbReference type="GeneID" id="64576026"/>
<organism evidence="14 15">
    <name type="scientific">Dekkera bruxellensis</name>
    <name type="common">Brettanomyces custersii</name>
    <dbReference type="NCBI Taxonomy" id="5007"/>
    <lineage>
        <taxon>Eukaryota</taxon>
        <taxon>Fungi</taxon>
        <taxon>Dikarya</taxon>
        <taxon>Ascomycota</taxon>
        <taxon>Saccharomycotina</taxon>
        <taxon>Pichiomycetes</taxon>
        <taxon>Pichiales</taxon>
        <taxon>Pichiaceae</taxon>
        <taxon>Brettanomyces</taxon>
    </lineage>
</organism>
<dbReference type="Pfam" id="PF07819">
    <property type="entry name" value="PGAP1"/>
    <property type="match status" value="2"/>
</dbReference>
<evidence type="ECO:0000256" key="3">
    <source>
        <dbReference type="ARBA" id="ARBA00022448"/>
    </source>
</evidence>
<feature type="transmembrane region" description="Helical" evidence="10">
    <location>
        <begin position="934"/>
        <end position="960"/>
    </location>
</feature>
<reference evidence="14" key="1">
    <citation type="submission" date="2020-10" db="EMBL/GenBank/DDBJ databases">
        <authorList>
            <person name="Palmer J.M."/>
        </authorList>
    </citation>
    <scope>NUCLEOTIDE SEQUENCE</scope>
    <source>
        <strain evidence="14">UCD 2041</strain>
    </source>
</reference>
<feature type="transmembrane region" description="Helical" evidence="10">
    <location>
        <begin position="1063"/>
        <end position="1080"/>
    </location>
</feature>
<feature type="transmembrane region" description="Helical" evidence="10">
    <location>
        <begin position="1086"/>
        <end position="1105"/>
    </location>
</feature>
<dbReference type="RefSeq" id="XP_041135375.1">
    <property type="nucleotide sequence ID" value="XM_041282599.1"/>
</dbReference>
<sequence>MTDDARHKREPREMVLTPTMVLRMVTMTGILMLALIGMSFRQAPGGCDAGKCRGVYMSPAYARVDGFDGTHTRFASKYSLYLYREQGKDRLPDGPGGLGGGFRLTGTPVLFIPGNAGSYKQVRSIAAEAAAQFYGEQVENSREEKIYLDRDNNFIGGPRGSNGTNLDFFAADFNGDFTAFHGRTMLDQSEYLNEAVRFILSLYRGNKHPATSVILVGHSMGGVVARVMLTLPNYLPGSVTTILTLAAPHAAAPATFDKELLDVFSETNKYWRLGYAREESGRGLHKREQANKAELGKATLDELDKADLDTATFDKLEKANLATLDKLEKATLHIATLDKLDKAVRGSRNQDNVKPDQDNANDDIDASTIAIQKKAILNKAAKKKYTPNIDDKPKANAKAVSKKAKRIHNKASQARERLCNVTVVSITGGILDTTLPAALTVLTGLVPASHGLTVSTSGIPGVWTPMDHLAIVWCDQLRRIVARALLDVTDASMQPLPVEQRMRIFRRNFVGNVEGKMHDMGIAKGNAQGKTQGKNIAQGIAQGNVQGNTQGIPRFGLKIDLKQLKDSARERSFELPRSASRRGLGTPAIHLFHLTGARFDMLSSVRPASMAQLAAGSAPAVLLCRAVPEQQQDGDVVFDYTTPATSEFVQLECVDLEKNVEVVPRSVGSIGASNDLVKDSNDGISRSSEDSSQLSDDSSQFSDDTSLPLEYPFSGGSTFFSLHLSSSTLRGFNTVVIAEQDAAVPARHFFLAGLEPQAAGRVSLGRRSLWTLLTRGYDLTLPSHRPLAIDVDVPSARTALLAYRVALRYRPSVRERFAPLLRQSAGDEVKWHVALGGSRRGAGHVTARIMGATPFVPYNKTTSHLTLRLFADTLASDRIMDVYISIDWFQSLRNLVLPYRLSVVGLPLSVVAAALLLQLAHYSSRGVFPPFRTALLWLCRPGVLGSALLAAAALVAALAAHPGLQALFARLDPAQPRMADSLLRTVGDTDTRSDNCFLGIGEPALWFYGPCALAIAVSLVAVLSTLVSGACSAVASACLRVARRIRHPRLGGAGAAHGRRRTGAALLLMALVLLYLPYQFAFVVCYGTQIFVVLRAHVLVLMETARNSKAVSVRISGSLGNSRTCIANKAYGVNTINDAGEIDANRADTKEVDDVNSEEVISDVNNVNAVNSANSANSDDNVGDVNSANSVDDFGDVDNVDDVNSLNSFNVNSGFNASAYATSTNANAFSALLNYRNFNLSLLLLMTCVLPINIPVLIVWVHNFSLKWATPFSSHHNILAVLPIVLLVQMNNSGCLFSPIVLRSQQLLTEASQDPLTALRNVVILAVLRLLTEVE</sequence>
<comment type="subcellular location">
    <subcellularLocation>
        <location evidence="1">Endoplasmic reticulum membrane</location>
        <topology evidence="1">Multi-pass membrane protein</topology>
    </subcellularLocation>
</comment>
<evidence type="ECO:0000259" key="12">
    <source>
        <dbReference type="Pfam" id="PF07819"/>
    </source>
</evidence>
<evidence type="ECO:0000256" key="4">
    <source>
        <dbReference type="ARBA" id="ARBA00022692"/>
    </source>
</evidence>
<dbReference type="InterPro" id="IPR012908">
    <property type="entry name" value="PGAP1-ab_dom-like"/>
</dbReference>
<evidence type="ECO:0000256" key="5">
    <source>
        <dbReference type="ARBA" id="ARBA00022801"/>
    </source>
</evidence>
<dbReference type="GO" id="GO:0015031">
    <property type="term" value="P:protein transport"/>
    <property type="evidence" value="ECO:0007669"/>
    <property type="project" value="UniProtKB-KW"/>
</dbReference>
<reference evidence="14" key="2">
    <citation type="journal article" name="BMC Genomics">
        <title>New genome assemblies reveal patterns of domestication and adaptation across Brettanomyces (Dekkera) species.</title>
        <authorList>
            <person name="Roach M.J."/>
            <person name="Borneman A.R."/>
        </authorList>
    </citation>
    <scope>NUCLEOTIDE SEQUENCE</scope>
    <source>
        <strain evidence="14">UCD 2041</strain>
    </source>
</reference>
<proteinExistence type="inferred from homology"/>
<feature type="domain" description="GPI inositol-deacylase PGAP1-like alpha/beta" evidence="12">
    <location>
        <begin position="409"/>
        <end position="487"/>
    </location>
</feature>
<evidence type="ECO:0000256" key="6">
    <source>
        <dbReference type="ARBA" id="ARBA00022824"/>
    </source>
</evidence>
<dbReference type="PANTHER" id="PTHR15495:SF7">
    <property type="entry name" value="GPI INOSITOL-DEACYLASE"/>
    <property type="match status" value="1"/>
</dbReference>
<keyword evidence="4 10" id="KW-0812">Transmembrane</keyword>
<feature type="domain" description="GPI inositol-deacylase transmembrane" evidence="13">
    <location>
        <begin position="1219"/>
        <end position="1301"/>
    </location>
</feature>
<dbReference type="Gene3D" id="3.40.50.1820">
    <property type="entry name" value="alpha/beta hydrolase"/>
    <property type="match status" value="1"/>
</dbReference>
<dbReference type="SUPFAM" id="SSF53474">
    <property type="entry name" value="alpha/beta-Hydrolases"/>
    <property type="match status" value="1"/>
</dbReference>
<feature type="transmembrane region" description="Helical" evidence="10">
    <location>
        <begin position="1240"/>
        <end position="1261"/>
    </location>
</feature>
<dbReference type="GO" id="GO:0006505">
    <property type="term" value="P:GPI anchor metabolic process"/>
    <property type="evidence" value="ECO:0007669"/>
    <property type="project" value="TreeGrafter"/>
</dbReference>
<evidence type="ECO:0000256" key="8">
    <source>
        <dbReference type="ARBA" id="ARBA00022989"/>
    </source>
</evidence>
<evidence type="ECO:0000313" key="15">
    <source>
        <dbReference type="Proteomes" id="UP000663131"/>
    </source>
</evidence>
<keyword evidence="3 10" id="KW-0813">Transport</keyword>
<evidence type="ECO:0000256" key="11">
    <source>
        <dbReference type="SAM" id="MobiDB-lite"/>
    </source>
</evidence>
<dbReference type="InterPro" id="IPR039529">
    <property type="entry name" value="PGAP1/BST1"/>
</dbReference>
<dbReference type="GO" id="GO:0005789">
    <property type="term" value="C:endoplasmic reticulum membrane"/>
    <property type="evidence" value="ECO:0007669"/>
    <property type="project" value="UniProtKB-SubCell"/>
</dbReference>
<feature type="compositionally biased region" description="Low complexity" evidence="11">
    <location>
        <begin position="690"/>
        <end position="703"/>
    </location>
</feature>
<feature type="transmembrane region" description="Helical" evidence="10">
    <location>
        <begin position="1281"/>
        <end position="1302"/>
    </location>
</feature>
<dbReference type="PANTHER" id="PTHR15495">
    <property type="entry name" value="NEGATIVE REGULATOR OF VESICLE FORMATION-RELATED"/>
    <property type="match status" value="1"/>
</dbReference>
<feature type="transmembrane region" description="Helical" evidence="10">
    <location>
        <begin position="899"/>
        <end position="922"/>
    </location>
</feature>
<evidence type="ECO:0000259" key="13">
    <source>
        <dbReference type="Pfam" id="PF25140"/>
    </source>
</evidence>
<accession>A0A871R714</accession>
<dbReference type="EC" id="3.1.-.-" evidence="10"/>
<dbReference type="InterPro" id="IPR029058">
    <property type="entry name" value="AB_hydrolase_fold"/>
</dbReference>
<evidence type="ECO:0000313" key="14">
    <source>
        <dbReference type="EMBL" id="QOU18882.1"/>
    </source>
</evidence>
<feature type="region of interest" description="Disordered" evidence="11">
    <location>
        <begin position="678"/>
        <end position="703"/>
    </location>
</feature>